<protein>
    <submittedName>
        <fullName evidence="1">Uncharacterized protein</fullName>
    </submittedName>
</protein>
<accession>A0A8J6JAR0</accession>
<dbReference type="EMBL" id="JACOPP010000001">
    <property type="protein sequence ID" value="MBC5732278.1"/>
    <property type="molecule type" value="Genomic_DNA"/>
</dbReference>
<comment type="caution">
    <text evidence="1">The sequence shown here is derived from an EMBL/GenBank/DDBJ whole genome shotgun (WGS) entry which is preliminary data.</text>
</comment>
<sequence>MKQLGNLSIVCAQCTDVLMQIYGGQMSVHVGEGPERTSLFAAWDDDEVIQRIIHELNFGRYAIKEKRNSKENVA</sequence>
<dbReference type="AlphaFoldDB" id="A0A8J6JAR0"/>
<gene>
    <name evidence="1" type="ORF">H8S57_00865</name>
</gene>
<name>A0A8J6JAR0_9FIRM</name>
<keyword evidence="2" id="KW-1185">Reference proteome</keyword>
<dbReference type="Proteomes" id="UP000661435">
    <property type="component" value="Unassembled WGS sequence"/>
</dbReference>
<proteinExistence type="predicted"/>
<organism evidence="1 2">
    <name type="scientific">Lawsonibacter hominis</name>
    <dbReference type="NCBI Taxonomy" id="2763053"/>
    <lineage>
        <taxon>Bacteria</taxon>
        <taxon>Bacillati</taxon>
        <taxon>Bacillota</taxon>
        <taxon>Clostridia</taxon>
        <taxon>Eubacteriales</taxon>
        <taxon>Oscillospiraceae</taxon>
        <taxon>Lawsonibacter</taxon>
    </lineage>
</organism>
<reference evidence="1" key="1">
    <citation type="submission" date="2020-08" db="EMBL/GenBank/DDBJ databases">
        <title>Genome public.</title>
        <authorList>
            <person name="Liu C."/>
            <person name="Sun Q."/>
        </authorList>
    </citation>
    <scope>NUCLEOTIDE SEQUENCE</scope>
    <source>
        <strain evidence="1">NSJ-51</strain>
    </source>
</reference>
<evidence type="ECO:0000313" key="1">
    <source>
        <dbReference type="EMBL" id="MBC5732278.1"/>
    </source>
</evidence>
<dbReference type="RefSeq" id="WP_186906182.1">
    <property type="nucleotide sequence ID" value="NZ_JACOPP010000001.1"/>
</dbReference>
<evidence type="ECO:0000313" key="2">
    <source>
        <dbReference type="Proteomes" id="UP000661435"/>
    </source>
</evidence>